<organism evidence="3 4">
    <name type="scientific">Knufia peltigerae</name>
    <dbReference type="NCBI Taxonomy" id="1002370"/>
    <lineage>
        <taxon>Eukaryota</taxon>
        <taxon>Fungi</taxon>
        <taxon>Dikarya</taxon>
        <taxon>Ascomycota</taxon>
        <taxon>Pezizomycotina</taxon>
        <taxon>Eurotiomycetes</taxon>
        <taxon>Chaetothyriomycetidae</taxon>
        <taxon>Chaetothyriales</taxon>
        <taxon>Trichomeriaceae</taxon>
        <taxon>Knufia</taxon>
    </lineage>
</organism>
<reference evidence="3" key="1">
    <citation type="submission" date="2022-10" db="EMBL/GenBank/DDBJ databases">
        <title>Culturing micro-colonial fungi from biological soil crusts in the Mojave desert and describing Neophaeococcomyces mojavensis, and introducing the new genera and species Taxawa tesnikishii.</title>
        <authorList>
            <person name="Kurbessoian T."/>
            <person name="Stajich J.E."/>
        </authorList>
    </citation>
    <scope>NUCLEOTIDE SEQUENCE</scope>
    <source>
        <strain evidence="3">TK_35</strain>
    </source>
</reference>
<dbReference type="PANTHER" id="PTHR38121:SF2">
    <property type="entry name" value="ACYLTRANSFERASE 3 DOMAIN-CONTAINING PROTEIN"/>
    <property type="match status" value="1"/>
</dbReference>
<dbReference type="CDD" id="cd00413">
    <property type="entry name" value="Glyco_hydrolase_16"/>
    <property type="match status" value="1"/>
</dbReference>
<gene>
    <name evidence="3" type="ORF">H2204_008459</name>
</gene>
<feature type="region of interest" description="Disordered" evidence="1">
    <location>
        <begin position="17"/>
        <end position="37"/>
    </location>
</feature>
<dbReference type="Proteomes" id="UP001172681">
    <property type="component" value="Unassembled WGS sequence"/>
</dbReference>
<dbReference type="Gene3D" id="2.60.120.200">
    <property type="match status" value="1"/>
</dbReference>
<feature type="domain" description="GH16" evidence="2">
    <location>
        <begin position="326"/>
        <end position="614"/>
    </location>
</feature>
<evidence type="ECO:0000313" key="3">
    <source>
        <dbReference type="EMBL" id="KAJ9630394.1"/>
    </source>
</evidence>
<evidence type="ECO:0000259" key="2">
    <source>
        <dbReference type="PROSITE" id="PS51762"/>
    </source>
</evidence>
<dbReference type="InterPro" id="IPR013320">
    <property type="entry name" value="ConA-like_dom_sf"/>
</dbReference>
<dbReference type="InterPro" id="IPR000757">
    <property type="entry name" value="Beta-glucanase-like"/>
</dbReference>
<feature type="compositionally biased region" description="Polar residues" evidence="1">
    <location>
        <begin position="210"/>
        <end position="225"/>
    </location>
</feature>
<comment type="caution">
    <text evidence="3">The sequence shown here is derived from an EMBL/GenBank/DDBJ whole genome shotgun (WGS) entry which is preliminary data.</text>
</comment>
<dbReference type="SUPFAM" id="SSF49899">
    <property type="entry name" value="Concanavalin A-like lectins/glucanases"/>
    <property type="match status" value="1"/>
</dbReference>
<dbReference type="GO" id="GO:0005975">
    <property type="term" value="P:carbohydrate metabolic process"/>
    <property type="evidence" value="ECO:0007669"/>
    <property type="project" value="InterPro"/>
</dbReference>
<sequence>MPFRQRIKELFGSCFREPTTGEDLQAPQPLPQPLPDAGKDDGVCSPRPAFTTENTHHPSTGCPHTDLYIPFSAITTYVKPINILPTLHLAPLTLITLLVLSNLIAVSAFDLAFERDLGVVASANSLSERNEPARELHRKPQVRKHHTVGPPWSCPFFPVHPLPPFGDPFVPGFPNPFPGFAGHTHFPEPVITVHTSQIITSIPTTSVGGQFTTALSPQPLTNTSQSVTSDASTSTISDTDTSGSPASASGASPVFGVSSTSAFASSVVPYTSSSSTAAPSTNSDSSTIFNSNTASSSTTDSSSSSASSAITSVTTPVPANTSTSSVSTTNPSAPAQTSDVVQVGNQWLVPGVGTFDNRSLFTFDQGFPDGLQISNYSNHQRGSGPSPEIPYNPTFDPANVQIVNGMLALTVPGDQNPNNSTGWEVSSAEITTAESSILYGSVRTKAILSPVPGTCHGQRLQLLKKSEVVVLMLVGFFFYQSDTQETDIEYLTDPSSLSNNGPGNPIPIWYTNQAVNPEDEAATQATGPAPSDCTTAVHEYRLDWTSDYTAFYLDGKFQMKFTTNVPSEPGPWVWNNWSNGNKGEELAISKFVSTQADPLIQAGQSGLPPATTFS</sequence>
<accession>A0AA39CWX9</accession>
<dbReference type="EMBL" id="JAPDRN010000061">
    <property type="protein sequence ID" value="KAJ9630394.1"/>
    <property type="molecule type" value="Genomic_DNA"/>
</dbReference>
<feature type="compositionally biased region" description="Low complexity" evidence="1">
    <location>
        <begin position="226"/>
        <end position="251"/>
    </location>
</feature>
<feature type="region of interest" description="Disordered" evidence="1">
    <location>
        <begin position="210"/>
        <end position="251"/>
    </location>
</feature>
<proteinExistence type="predicted"/>
<dbReference type="PROSITE" id="PS51762">
    <property type="entry name" value="GH16_2"/>
    <property type="match status" value="1"/>
</dbReference>
<protein>
    <recommendedName>
        <fullName evidence="2">GH16 domain-containing protein</fullName>
    </recommendedName>
</protein>
<evidence type="ECO:0000256" key="1">
    <source>
        <dbReference type="SAM" id="MobiDB-lite"/>
    </source>
</evidence>
<feature type="compositionally biased region" description="Low complexity" evidence="1">
    <location>
        <begin position="271"/>
        <end position="335"/>
    </location>
</feature>
<dbReference type="GO" id="GO:0004553">
    <property type="term" value="F:hydrolase activity, hydrolyzing O-glycosyl compounds"/>
    <property type="evidence" value="ECO:0007669"/>
    <property type="project" value="InterPro"/>
</dbReference>
<name>A0AA39CWX9_9EURO</name>
<feature type="region of interest" description="Disordered" evidence="1">
    <location>
        <begin position="271"/>
        <end position="338"/>
    </location>
</feature>
<dbReference type="PANTHER" id="PTHR38121">
    <property type="entry name" value="GH16 DOMAIN-CONTAINING PROTEIN"/>
    <property type="match status" value="1"/>
</dbReference>
<dbReference type="AlphaFoldDB" id="A0AA39CWX9"/>
<evidence type="ECO:0000313" key="4">
    <source>
        <dbReference type="Proteomes" id="UP001172681"/>
    </source>
</evidence>
<dbReference type="Pfam" id="PF00722">
    <property type="entry name" value="Glyco_hydro_16"/>
    <property type="match status" value="1"/>
</dbReference>
<keyword evidence="4" id="KW-1185">Reference proteome</keyword>